<evidence type="ECO:0000313" key="2">
    <source>
        <dbReference type="Proteomes" id="UP000249300"/>
    </source>
</evidence>
<gene>
    <name evidence="1" type="ORF">NCTC12858_01445</name>
</gene>
<dbReference type="InterPro" id="IPR007485">
    <property type="entry name" value="LPS_assembly_LptE"/>
</dbReference>
<name>A0A2X4PNY9_9PORP</name>
<dbReference type="Pfam" id="PF04390">
    <property type="entry name" value="LptE"/>
    <property type="match status" value="1"/>
</dbReference>
<accession>A0A2X4PNY9</accession>
<reference evidence="1 2" key="1">
    <citation type="submission" date="2018-06" db="EMBL/GenBank/DDBJ databases">
        <authorList>
            <consortium name="Pathogen Informatics"/>
            <person name="Doyle S."/>
        </authorList>
    </citation>
    <scope>NUCLEOTIDE SEQUENCE [LARGE SCALE GENOMIC DNA]</scope>
    <source>
        <strain evidence="1 2">NCTC12858</strain>
    </source>
</reference>
<protein>
    <recommendedName>
        <fullName evidence="3">Lipopolysaccharide-assembly</fullName>
    </recommendedName>
</protein>
<evidence type="ECO:0000313" key="1">
    <source>
        <dbReference type="EMBL" id="SQH73583.1"/>
    </source>
</evidence>
<dbReference type="KEGG" id="pcre:NCTC12858_01445"/>
<dbReference type="RefSeq" id="WP_042120288.1">
    <property type="nucleotide sequence ID" value="NZ_FUXH01000011.1"/>
</dbReference>
<keyword evidence="2" id="KW-1185">Reference proteome</keyword>
<dbReference type="AlphaFoldDB" id="A0A2X4PNY9"/>
<dbReference type="OrthoDB" id="9790776at2"/>
<dbReference type="EMBL" id="LS483447">
    <property type="protein sequence ID" value="SQH73583.1"/>
    <property type="molecule type" value="Genomic_DNA"/>
</dbReference>
<dbReference type="Proteomes" id="UP000249300">
    <property type="component" value="Chromosome 1"/>
</dbReference>
<dbReference type="PROSITE" id="PS51257">
    <property type="entry name" value="PROKAR_LIPOPROTEIN"/>
    <property type="match status" value="1"/>
</dbReference>
<sequence>MTLKMYSDRFAYSSLLKGSVLFLFLILALSCRISYKFDGASIDYNTTKTIYIADVINSAQHQYAPLASRLTESLRDLYIRRTKLEMVPYNGDLELECTIVSYDLAPMAIQENALSAETRFTMGVEVVFTNNVTPSQNFKRTFTEFTDFKSDILFNTIEDQLVEELSERILKQIYAATVENW</sequence>
<organism evidence="1 2">
    <name type="scientific">Porphyromonas crevioricanis</name>
    <dbReference type="NCBI Taxonomy" id="393921"/>
    <lineage>
        <taxon>Bacteria</taxon>
        <taxon>Pseudomonadati</taxon>
        <taxon>Bacteroidota</taxon>
        <taxon>Bacteroidia</taxon>
        <taxon>Bacteroidales</taxon>
        <taxon>Porphyromonadaceae</taxon>
        <taxon>Porphyromonas</taxon>
    </lineage>
</organism>
<evidence type="ECO:0008006" key="3">
    <source>
        <dbReference type="Google" id="ProtNLM"/>
    </source>
</evidence>
<proteinExistence type="predicted"/>
<dbReference type="GO" id="GO:0043165">
    <property type="term" value="P:Gram-negative-bacterium-type cell outer membrane assembly"/>
    <property type="evidence" value="ECO:0007669"/>
    <property type="project" value="InterPro"/>
</dbReference>
<dbReference type="GO" id="GO:0019867">
    <property type="term" value="C:outer membrane"/>
    <property type="evidence" value="ECO:0007669"/>
    <property type="project" value="InterPro"/>
</dbReference>